<evidence type="ECO:0000313" key="3">
    <source>
        <dbReference type="EMBL" id="MDQ0231390.1"/>
    </source>
</evidence>
<dbReference type="InterPro" id="IPR025341">
    <property type="entry name" value="DUF4247"/>
</dbReference>
<reference evidence="3 4" key="1">
    <citation type="submission" date="2023-07" db="EMBL/GenBank/DDBJ databases">
        <title>Genomic Encyclopedia of Type Strains, Phase IV (KMG-IV): sequencing the most valuable type-strain genomes for metagenomic binning, comparative biology and taxonomic classification.</title>
        <authorList>
            <person name="Goeker M."/>
        </authorList>
    </citation>
    <scope>NUCLEOTIDE SEQUENCE [LARGE SCALE GENOMIC DNA]</scope>
    <source>
        <strain evidence="3 4">DSM 29005</strain>
    </source>
</reference>
<keyword evidence="4" id="KW-1185">Reference proteome</keyword>
<evidence type="ECO:0000256" key="2">
    <source>
        <dbReference type="SAM" id="SignalP"/>
    </source>
</evidence>
<dbReference type="EMBL" id="JAUSUD010000012">
    <property type="protein sequence ID" value="MDQ0231390.1"/>
    <property type="molecule type" value="Genomic_DNA"/>
</dbReference>
<evidence type="ECO:0000256" key="1">
    <source>
        <dbReference type="SAM" id="MobiDB-lite"/>
    </source>
</evidence>
<name>A0ABT9ZHD4_9BACI</name>
<evidence type="ECO:0000313" key="4">
    <source>
        <dbReference type="Proteomes" id="UP001234495"/>
    </source>
</evidence>
<dbReference type="Pfam" id="PF14042">
    <property type="entry name" value="DUF4247"/>
    <property type="match status" value="1"/>
</dbReference>
<dbReference type="Proteomes" id="UP001234495">
    <property type="component" value="Unassembled WGS sequence"/>
</dbReference>
<accession>A0ABT9ZHD4</accession>
<comment type="caution">
    <text evidence="3">The sequence shown here is derived from an EMBL/GenBank/DDBJ whole genome shotgun (WGS) entry which is preliminary data.</text>
</comment>
<feature type="signal peptide" evidence="2">
    <location>
        <begin position="1"/>
        <end position="23"/>
    </location>
</feature>
<feature type="region of interest" description="Disordered" evidence="1">
    <location>
        <begin position="179"/>
        <end position="204"/>
    </location>
</feature>
<proteinExistence type="predicted"/>
<organism evidence="3 4">
    <name type="scientific">Metabacillus malikii</name>
    <dbReference type="NCBI Taxonomy" id="1504265"/>
    <lineage>
        <taxon>Bacteria</taxon>
        <taxon>Bacillati</taxon>
        <taxon>Bacillota</taxon>
        <taxon>Bacilli</taxon>
        <taxon>Bacillales</taxon>
        <taxon>Bacillaceae</taxon>
        <taxon>Metabacillus</taxon>
    </lineage>
</organism>
<evidence type="ECO:0008006" key="5">
    <source>
        <dbReference type="Google" id="ProtNLM"/>
    </source>
</evidence>
<sequence length="204" mass="22345">MRKPLLFVMLSVLLLLAACGSNAQGSTGGSFFKDGIIEFIESNYILQDIVTSQQSSTDIAEIYLAENKSVDEVVSELQSHETPKEVSEKKDNKQVLIYNDSFITITPDENNSSDTLVEIATYGFVRDNYQPNFFNGLFALWILDEVLDVDDWGKKRQSKCGYNNEDCYGGYSSSGGYYKKSTGSSSSVRGSTSTVRGGGPGTGK</sequence>
<feature type="chain" id="PRO_5046666590" description="DUF4247 domain-containing protein" evidence="2">
    <location>
        <begin position="24"/>
        <end position="204"/>
    </location>
</feature>
<dbReference type="PROSITE" id="PS51257">
    <property type="entry name" value="PROKAR_LIPOPROTEIN"/>
    <property type="match status" value="1"/>
</dbReference>
<keyword evidence="2" id="KW-0732">Signal</keyword>
<protein>
    <recommendedName>
        <fullName evidence="5">DUF4247 domain-containing protein</fullName>
    </recommendedName>
</protein>
<dbReference type="RefSeq" id="WP_307342272.1">
    <property type="nucleotide sequence ID" value="NZ_JAUSUD010000012.1"/>
</dbReference>
<gene>
    <name evidence="3" type="ORF">J2S19_002673</name>
</gene>
<feature type="compositionally biased region" description="Low complexity" evidence="1">
    <location>
        <begin position="179"/>
        <end position="195"/>
    </location>
</feature>